<dbReference type="NCBIfam" id="TIGR01733">
    <property type="entry name" value="AA-adenyl-dom"/>
    <property type="match status" value="1"/>
</dbReference>
<evidence type="ECO:0000313" key="4">
    <source>
        <dbReference type="Proteomes" id="UP000199323"/>
    </source>
</evidence>
<dbReference type="InterPro" id="IPR045851">
    <property type="entry name" value="AMP-bd_C_sf"/>
</dbReference>
<sequence>MRLHEFVTAAADRAPASLAVDAPDGRLTYGELDALAGRYAAALDARGVGPGDRVVLWSAKSLHVVALMQACLRAGAVYVPVASSNPPSRLARIVAACTPAMVVTDEDGAEAAADAGWDAAPCVTFDGLLAAGDGRPVPAPVEGSEHDPAYILFTSGSTGEPKGVCLSHLNALAFVRWAAAELRLVPSDRLSNHAPFNFDLSVFDLHAAFLAGASVHLVPEALAYAPAQLVRFMDEHAITVWYSVPSALTLMITRGGLLDGAPPRALRACVFAGEAFPIAHVHRLRASWPDVRLLNWYGPTETNVCTSYEVGAADLEREGALPIGAVCSGDTLELGPQVAGQAGRELLVAGPTVMLGYWGQPPQSGPYATGDLVRYDDAGMLEYLGRRDHMVKIRGNRVELGEIESVLSLHPQVRDVAVVVLGTGLTARLHAAVVPAAGSTPGLLALKRWSAERLPTYMLVDSVSLFDEIPRTGNGKKDRPQVLKMVSGSGSGE</sequence>
<dbReference type="GO" id="GO:0043041">
    <property type="term" value="P:amino acid activation for nonribosomal peptide biosynthetic process"/>
    <property type="evidence" value="ECO:0007669"/>
    <property type="project" value="TreeGrafter"/>
</dbReference>
<keyword evidence="4" id="KW-1185">Reference proteome</keyword>
<proteinExistence type="predicted"/>
<dbReference type="OrthoDB" id="2472181at2"/>
<feature type="domain" description="AMP-binding enzyme C-terminal" evidence="2">
    <location>
        <begin position="402"/>
        <end position="476"/>
    </location>
</feature>
<dbReference type="InterPro" id="IPR042099">
    <property type="entry name" value="ANL_N_sf"/>
</dbReference>
<dbReference type="InterPro" id="IPR020845">
    <property type="entry name" value="AMP-binding_CS"/>
</dbReference>
<name>A0A1I2II64_9ACTN</name>
<dbReference type="EMBL" id="FONG01000013">
    <property type="protein sequence ID" value="SFF41350.1"/>
    <property type="molecule type" value="Genomic_DNA"/>
</dbReference>
<accession>A0A1I2II64</accession>
<evidence type="ECO:0000313" key="3">
    <source>
        <dbReference type="EMBL" id="SFF41350.1"/>
    </source>
</evidence>
<dbReference type="Pfam" id="PF00501">
    <property type="entry name" value="AMP-binding"/>
    <property type="match status" value="1"/>
</dbReference>
<dbReference type="Proteomes" id="UP000199323">
    <property type="component" value="Unassembled WGS sequence"/>
</dbReference>
<evidence type="ECO:0000259" key="1">
    <source>
        <dbReference type="Pfam" id="PF00501"/>
    </source>
</evidence>
<feature type="domain" description="AMP-dependent synthetase/ligase" evidence="1">
    <location>
        <begin position="9"/>
        <end position="358"/>
    </location>
</feature>
<dbReference type="AlphaFoldDB" id="A0A1I2II64"/>
<protein>
    <submittedName>
        <fullName evidence="3">L-prolyl-[peptidyl carrier protein] synthetase</fullName>
    </submittedName>
</protein>
<dbReference type="GO" id="GO:0044550">
    <property type="term" value="P:secondary metabolite biosynthetic process"/>
    <property type="evidence" value="ECO:0007669"/>
    <property type="project" value="TreeGrafter"/>
</dbReference>
<dbReference type="Gene3D" id="3.40.50.12780">
    <property type="entry name" value="N-terminal domain of ligase-like"/>
    <property type="match status" value="1"/>
</dbReference>
<dbReference type="Pfam" id="PF13193">
    <property type="entry name" value="AMP-binding_C"/>
    <property type="match status" value="1"/>
</dbReference>
<organism evidence="3 4">
    <name type="scientific">Actinacidiphila alni</name>
    <dbReference type="NCBI Taxonomy" id="380248"/>
    <lineage>
        <taxon>Bacteria</taxon>
        <taxon>Bacillati</taxon>
        <taxon>Actinomycetota</taxon>
        <taxon>Actinomycetes</taxon>
        <taxon>Kitasatosporales</taxon>
        <taxon>Streptomycetaceae</taxon>
        <taxon>Actinacidiphila</taxon>
    </lineage>
</organism>
<dbReference type="InterPro" id="IPR025110">
    <property type="entry name" value="AMP-bd_C"/>
</dbReference>
<dbReference type="InterPro" id="IPR000873">
    <property type="entry name" value="AMP-dep_synth/lig_dom"/>
</dbReference>
<dbReference type="PROSITE" id="PS00455">
    <property type="entry name" value="AMP_BINDING"/>
    <property type="match status" value="1"/>
</dbReference>
<evidence type="ECO:0000259" key="2">
    <source>
        <dbReference type="Pfam" id="PF13193"/>
    </source>
</evidence>
<dbReference type="PANTHER" id="PTHR45527">
    <property type="entry name" value="NONRIBOSOMAL PEPTIDE SYNTHETASE"/>
    <property type="match status" value="1"/>
</dbReference>
<gene>
    <name evidence="3" type="ORF">SAMN05216251_113178</name>
</gene>
<dbReference type="STRING" id="380248.SAMN05216251_113178"/>
<dbReference type="GO" id="GO:0031177">
    <property type="term" value="F:phosphopantetheine binding"/>
    <property type="evidence" value="ECO:0007669"/>
    <property type="project" value="TreeGrafter"/>
</dbReference>
<dbReference type="RefSeq" id="WP_093715423.1">
    <property type="nucleotide sequence ID" value="NZ_FONG01000013.1"/>
</dbReference>
<dbReference type="SUPFAM" id="SSF56801">
    <property type="entry name" value="Acetyl-CoA synthetase-like"/>
    <property type="match status" value="1"/>
</dbReference>
<dbReference type="Gene3D" id="3.30.300.30">
    <property type="match status" value="1"/>
</dbReference>
<dbReference type="InterPro" id="IPR010071">
    <property type="entry name" value="AA_adenyl_dom"/>
</dbReference>
<dbReference type="GO" id="GO:0005737">
    <property type="term" value="C:cytoplasm"/>
    <property type="evidence" value="ECO:0007669"/>
    <property type="project" value="TreeGrafter"/>
</dbReference>
<reference evidence="4" key="1">
    <citation type="submission" date="2016-10" db="EMBL/GenBank/DDBJ databases">
        <authorList>
            <person name="Varghese N."/>
            <person name="Submissions S."/>
        </authorList>
    </citation>
    <scope>NUCLEOTIDE SEQUENCE [LARGE SCALE GENOMIC DNA]</scope>
    <source>
        <strain evidence="4">CGMCC 4.3510</strain>
    </source>
</reference>
<dbReference type="PANTHER" id="PTHR45527:SF1">
    <property type="entry name" value="FATTY ACID SYNTHASE"/>
    <property type="match status" value="1"/>
</dbReference>